<dbReference type="AlphaFoldDB" id="A0AAN9NHU2"/>
<keyword evidence="3" id="KW-1185">Reference proteome</keyword>
<evidence type="ECO:0000313" key="2">
    <source>
        <dbReference type="EMBL" id="KAK7372911.1"/>
    </source>
</evidence>
<evidence type="ECO:0000256" key="1">
    <source>
        <dbReference type="SAM" id="MobiDB-lite"/>
    </source>
</evidence>
<gene>
    <name evidence="2" type="ORF">VNO80_06301</name>
</gene>
<evidence type="ECO:0000313" key="3">
    <source>
        <dbReference type="Proteomes" id="UP001374584"/>
    </source>
</evidence>
<sequence>MWDLNDPPDQWKNYECEGCSSSLNDDKRKIVGSSSPVVLHDGLEEKDRDMGGSRTLEKKTIQIFRFSPTDDDSDHPPVTWQQRSHSKGISRMWDLNDSPDQRKNYEYEDCSSSLNDDKGKREESVSNSSSSPVVLENGLEEEDMDKGGSRILEKKTIQIFRFSATQDDSDHPPVTRQ</sequence>
<accession>A0AAN9NHU2</accession>
<name>A0AAN9NHU2_PHACN</name>
<proteinExistence type="predicted"/>
<dbReference type="EMBL" id="JAYMYR010000003">
    <property type="protein sequence ID" value="KAK7372911.1"/>
    <property type="molecule type" value="Genomic_DNA"/>
</dbReference>
<feature type="compositionally biased region" description="Low complexity" evidence="1">
    <location>
        <begin position="125"/>
        <end position="134"/>
    </location>
</feature>
<organism evidence="2 3">
    <name type="scientific">Phaseolus coccineus</name>
    <name type="common">Scarlet runner bean</name>
    <name type="synonym">Phaseolus multiflorus</name>
    <dbReference type="NCBI Taxonomy" id="3886"/>
    <lineage>
        <taxon>Eukaryota</taxon>
        <taxon>Viridiplantae</taxon>
        <taxon>Streptophyta</taxon>
        <taxon>Embryophyta</taxon>
        <taxon>Tracheophyta</taxon>
        <taxon>Spermatophyta</taxon>
        <taxon>Magnoliopsida</taxon>
        <taxon>eudicotyledons</taxon>
        <taxon>Gunneridae</taxon>
        <taxon>Pentapetalae</taxon>
        <taxon>rosids</taxon>
        <taxon>fabids</taxon>
        <taxon>Fabales</taxon>
        <taxon>Fabaceae</taxon>
        <taxon>Papilionoideae</taxon>
        <taxon>50 kb inversion clade</taxon>
        <taxon>NPAAA clade</taxon>
        <taxon>indigoferoid/millettioid clade</taxon>
        <taxon>Phaseoleae</taxon>
        <taxon>Phaseolus</taxon>
    </lineage>
</organism>
<feature type="compositionally biased region" description="Basic and acidic residues" evidence="1">
    <location>
        <begin position="41"/>
        <end position="60"/>
    </location>
</feature>
<comment type="caution">
    <text evidence="2">The sequence shown here is derived from an EMBL/GenBank/DDBJ whole genome shotgun (WGS) entry which is preliminary data.</text>
</comment>
<reference evidence="2 3" key="1">
    <citation type="submission" date="2024-01" db="EMBL/GenBank/DDBJ databases">
        <title>The genomes of 5 underutilized Papilionoideae crops provide insights into root nodulation and disease resistanc.</title>
        <authorList>
            <person name="Jiang F."/>
        </authorList>
    </citation>
    <scope>NUCLEOTIDE SEQUENCE [LARGE SCALE GENOMIC DNA]</scope>
    <source>
        <strain evidence="2">JINMINGXINNONG_FW02</strain>
        <tissue evidence="2">Leaves</tissue>
    </source>
</reference>
<feature type="region of interest" description="Disordered" evidence="1">
    <location>
        <begin position="25"/>
        <end position="150"/>
    </location>
</feature>
<feature type="compositionally biased region" description="Basic and acidic residues" evidence="1">
    <location>
        <begin position="115"/>
        <end position="124"/>
    </location>
</feature>
<protein>
    <submittedName>
        <fullName evidence="2">Uncharacterized protein</fullName>
    </submittedName>
</protein>
<dbReference type="Proteomes" id="UP001374584">
    <property type="component" value="Unassembled WGS sequence"/>
</dbReference>